<evidence type="ECO:0000313" key="2">
    <source>
        <dbReference type="EMBL" id="MFH8548372.1"/>
    </source>
</evidence>
<evidence type="ECO:0000259" key="1">
    <source>
        <dbReference type="Pfam" id="PF04149"/>
    </source>
</evidence>
<proteinExistence type="predicted"/>
<dbReference type="Proteomes" id="UP001610818">
    <property type="component" value="Unassembled WGS sequence"/>
</dbReference>
<dbReference type="RefSeq" id="WP_397714862.1">
    <property type="nucleotide sequence ID" value="NZ_JBIRGN010000004.1"/>
</dbReference>
<name>A0ABW7QUA4_9ACTN</name>
<dbReference type="Pfam" id="PF04149">
    <property type="entry name" value="DUF397"/>
    <property type="match status" value="1"/>
</dbReference>
<reference evidence="2 3" key="1">
    <citation type="submission" date="2024-10" db="EMBL/GenBank/DDBJ databases">
        <title>The Natural Products Discovery Center: Release of the First 8490 Sequenced Strains for Exploring Actinobacteria Biosynthetic Diversity.</title>
        <authorList>
            <person name="Kalkreuter E."/>
            <person name="Kautsar S.A."/>
            <person name="Yang D."/>
            <person name="Bader C.D."/>
            <person name="Teijaro C.N."/>
            <person name="Fluegel L."/>
            <person name="Davis C.M."/>
            <person name="Simpson J.R."/>
            <person name="Lauterbach L."/>
            <person name="Steele A.D."/>
            <person name="Gui C."/>
            <person name="Meng S."/>
            <person name="Li G."/>
            <person name="Viehrig K."/>
            <person name="Ye F."/>
            <person name="Su P."/>
            <person name="Kiefer A.F."/>
            <person name="Nichols A."/>
            <person name="Cepeda A.J."/>
            <person name="Yan W."/>
            <person name="Fan B."/>
            <person name="Jiang Y."/>
            <person name="Adhikari A."/>
            <person name="Zheng C.-J."/>
            <person name="Schuster L."/>
            <person name="Cowan T.M."/>
            <person name="Smanski M.J."/>
            <person name="Chevrette M.G."/>
            <person name="De Carvalho L.P.S."/>
            <person name="Shen B."/>
        </authorList>
    </citation>
    <scope>NUCLEOTIDE SEQUENCE [LARGE SCALE GENOMIC DNA]</scope>
    <source>
        <strain evidence="2 3">NPDC017990</strain>
    </source>
</reference>
<dbReference type="InterPro" id="IPR007278">
    <property type="entry name" value="DUF397"/>
</dbReference>
<evidence type="ECO:0000313" key="3">
    <source>
        <dbReference type="Proteomes" id="UP001610818"/>
    </source>
</evidence>
<comment type="caution">
    <text evidence="2">The sequence shown here is derived from an EMBL/GenBank/DDBJ whole genome shotgun (WGS) entry which is preliminary data.</text>
</comment>
<feature type="domain" description="DUF397" evidence="1">
    <location>
        <begin position="31"/>
        <end position="77"/>
    </location>
</feature>
<organism evidence="2 3">
    <name type="scientific">Streptomyces longisporoflavus</name>
    <dbReference type="NCBI Taxonomy" id="28044"/>
    <lineage>
        <taxon>Bacteria</taxon>
        <taxon>Bacillati</taxon>
        <taxon>Actinomycetota</taxon>
        <taxon>Actinomycetes</taxon>
        <taxon>Kitasatosporales</taxon>
        <taxon>Streptomycetaceae</taxon>
        <taxon>Streptomyces</taxon>
    </lineage>
</organism>
<keyword evidence="3" id="KW-1185">Reference proteome</keyword>
<dbReference type="EMBL" id="JBIRGQ010000004">
    <property type="protein sequence ID" value="MFH8548372.1"/>
    <property type="molecule type" value="Genomic_DNA"/>
</dbReference>
<accession>A0ABW7QUA4</accession>
<gene>
    <name evidence="2" type="ORF">ACH4F9_25480</name>
</gene>
<sequence>MSTNTANGTRVTQRDKAPLYALDISRAQWTSTPGSPVEGPVEIAPLENGAVALRNPSDPRGLVLRFTAEEWYAFKLGVLAGEFD</sequence>
<protein>
    <submittedName>
        <fullName evidence="2">DUF397 domain-containing protein</fullName>
    </submittedName>
</protein>